<comment type="similarity">
    <text evidence="3">Belongs to the class-V pyridoxal-phosphate-dependent aminotransferase family. NifS/IscS subfamily.</text>
</comment>
<evidence type="ECO:0000256" key="8">
    <source>
        <dbReference type="ARBA" id="ARBA00023004"/>
    </source>
</evidence>
<dbReference type="InterPro" id="IPR000192">
    <property type="entry name" value="Aminotrans_V_dom"/>
</dbReference>
<evidence type="ECO:0000256" key="10">
    <source>
        <dbReference type="ARBA" id="ARBA00050776"/>
    </source>
</evidence>
<dbReference type="InterPro" id="IPR015421">
    <property type="entry name" value="PyrdxlP-dep_Trfase_major"/>
</dbReference>
<proteinExistence type="inferred from homology"/>
<dbReference type="PIRSF" id="PIRSF005572">
    <property type="entry name" value="NifS"/>
    <property type="match status" value="1"/>
</dbReference>
<feature type="domain" description="Aminotransferase class V" evidence="11">
    <location>
        <begin position="7"/>
        <end position="372"/>
    </location>
</feature>
<keyword evidence="7" id="KW-0663">Pyridoxal phosphate</keyword>
<dbReference type="Proteomes" id="UP001243009">
    <property type="component" value="Unassembled WGS sequence"/>
</dbReference>
<protein>
    <recommendedName>
        <fullName evidence="4">Cysteine desulfurase</fullName>
    </recommendedName>
</protein>
<evidence type="ECO:0000259" key="11">
    <source>
        <dbReference type="Pfam" id="PF00266"/>
    </source>
</evidence>
<dbReference type="InterPro" id="IPR016454">
    <property type="entry name" value="Cysteine_dSase"/>
</dbReference>
<sequence>MRPNRPIYLDNHATTPVDPRVLAAMRPWWEENFANPHSVEHTMGRAAEEAVEAARAGIADLIGAEAREIVLTSGATESNNLAIKGAARFAATVESARTRIVTLATEHKCVLESVRDLAMEGFEPVVLPVGPDGLADLEALRAAVDERTLLVTVMAVNNEIGVIQDLAAIGAIAKAAGALFHTDAAQAAGRIPLDVGEIKADLLSLSGHKIYGPKGIGALYVRRRPRVRLVPLFSGGGQERGFRSGTLPAPLVVGLGEAARIAATEGLLDAGRIAGQRDLFLDALEKAVPGVRVNGNREQRVAGNLNITFPGGVDAQALMRAAPEVCVSSGSACSSAEVEPSYVLRALGIPEEEARATLRIGMGRFTSPADAERGAALLAEAWHRLARAER</sequence>
<dbReference type="SUPFAM" id="SSF53383">
    <property type="entry name" value="PLP-dependent transferases"/>
    <property type="match status" value="1"/>
</dbReference>
<organism evidence="12 13">
    <name type="scientific">Paracraurococcus lichenis</name>
    <dbReference type="NCBI Taxonomy" id="3064888"/>
    <lineage>
        <taxon>Bacteria</taxon>
        <taxon>Pseudomonadati</taxon>
        <taxon>Pseudomonadota</taxon>
        <taxon>Alphaproteobacteria</taxon>
        <taxon>Acetobacterales</taxon>
        <taxon>Roseomonadaceae</taxon>
        <taxon>Paracraurococcus</taxon>
    </lineage>
</organism>
<dbReference type="Pfam" id="PF00266">
    <property type="entry name" value="Aminotran_5"/>
    <property type="match status" value="1"/>
</dbReference>
<dbReference type="EMBL" id="JAUTWS010000005">
    <property type="protein sequence ID" value="MDO9708095.1"/>
    <property type="molecule type" value="Genomic_DNA"/>
</dbReference>
<dbReference type="PANTHER" id="PTHR11601:SF34">
    <property type="entry name" value="CYSTEINE DESULFURASE"/>
    <property type="match status" value="1"/>
</dbReference>
<keyword evidence="5" id="KW-0808">Transferase</keyword>
<keyword evidence="12" id="KW-0032">Aminotransferase</keyword>
<name>A0ABT9DW20_9PROT</name>
<keyword evidence="6" id="KW-0479">Metal-binding</keyword>
<evidence type="ECO:0000256" key="4">
    <source>
        <dbReference type="ARBA" id="ARBA00013558"/>
    </source>
</evidence>
<keyword evidence="8" id="KW-0408">Iron</keyword>
<comment type="function">
    <text evidence="2">Catalyzes the removal of elemental sulfur atoms from cysteine to produce alanine. Seems to participate in the biosynthesis of the nitrogenase metalloclusters by providing the inorganic sulfur required for the Fe-S core formation.</text>
</comment>
<dbReference type="InterPro" id="IPR015422">
    <property type="entry name" value="PyrdxlP-dep_Trfase_small"/>
</dbReference>
<evidence type="ECO:0000256" key="7">
    <source>
        <dbReference type="ARBA" id="ARBA00022898"/>
    </source>
</evidence>
<evidence type="ECO:0000256" key="5">
    <source>
        <dbReference type="ARBA" id="ARBA00022679"/>
    </source>
</evidence>
<comment type="cofactor">
    <cofactor evidence="1">
        <name>pyridoxal 5'-phosphate</name>
        <dbReference type="ChEBI" id="CHEBI:597326"/>
    </cofactor>
</comment>
<keyword evidence="13" id="KW-1185">Reference proteome</keyword>
<evidence type="ECO:0000256" key="9">
    <source>
        <dbReference type="ARBA" id="ARBA00023014"/>
    </source>
</evidence>
<gene>
    <name evidence="12" type="ORF">Q7A36_07070</name>
</gene>
<evidence type="ECO:0000256" key="6">
    <source>
        <dbReference type="ARBA" id="ARBA00022723"/>
    </source>
</evidence>
<dbReference type="RefSeq" id="WP_305102962.1">
    <property type="nucleotide sequence ID" value="NZ_JAUTWS010000005.1"/>
</dbReference>
<keyword evidence="9" id="KW-0411">Iron-sulfur</keyword>
<evidence type="ECO:0000256" key="2">
    <source>
        <dbReference type="ARBA" id="ARBA00003120"/>
    </source>
</evidence>
<evidence type="ECO:0000313" key="13">
    <source>
        <dbReference type="Proteomes" id="UP001243009"/>
    </source>
</evidence>
<dbReference type="PANTHER" id="PTHR11601">
    <property type="entry name" value="CYSTEINE DESULFURYLASE FAMILY MEMBER"/>
    <property type="match status" value="1"/>
</dbReference>
<comment type="caution">
    <text evidence="12">The sequence shown here is derived from an EMBL/GenBank/DDBJ whole genome shotgun (WGS) entry which is preliminary data.</text>
</comment>
<dbReference type="Gene3D" id="3.90.1150.10">
    <property type="entry name" value="Aspartate Aminotransferase, domain 1"/>
    <property type="match status" value="1"/>
</dbReference>
<evidence type="ECO:0000313" key="12">
    <source>
        <dbReference type="EMBL" id="MDO9708095.1"/>
    </source>
</evidence>
<comment type="catalytic activity">
    <reaction evidence="10">
        <text>(sulfur carrier)-H + L-cysteine = (sulfur carrier)-SH + L-alanine</text>
        <dbReference type="Rhea" id="RHEA:43892"/>
        <dbReference type="Rhea" id="RHEA-COMP:14737"/>
        <dbReference type="Rhea" id="RHEA-COMP:14739"/>
        <dbReference type="ChEBI" id="CHEBI:29917"/>
        <dbReference type="ChEBI" id="CHEBI:35235"/>
        <dbReference type="ChEBI" id="CHEBI:57972"/>
        <dbReference type="ChEBI" id="CHEBI:64428"/>
        <dbReference type="EC" id="2.8.1.7"/>
    </reaction>
</comment>
<dbReference type="Gene3D" id="3.40.640.10">
    <property type="entry name" value="Type I PLP-dependent aspartate aminotransferase-like (Major domain)"/>
    <property type="match status" value="1"/>
</dbReference>
<evidence type="ECO:0000256" key="3">
    <source>
        <dbReference type="ARBA" id="ARBA00006490"/>
    </source>
</evidence>
<reference evidence="12 13" key="1">
    <citation type="submission" date="2023-08" db="EMBL/GenBank/DDBJ databases">
        <title>The draft genome sequence of Paracraurococcus sp. LOR1-02.</title>
        <authorList>
            <person name="Kingkaew E."/>
            <person name="Tanasupawat S."/>
        </authorList>
    </citation>
    <scope>NUCLEOTIDE SEQUENCE [LARGE SCALE GENOMIC DNA]</scope>
    <source>
        <strain evidence="12 13">LOR1-02</strain>
    </source>
</reference>
<dbReference type="InterPro" id="IPR015424">
    <property type="entry name" value="PyrdxlP-dep_Trfase"/>
</dbReference>
<dbReference type="GO" id="GO:0008483">
    <property type="term" value="F:transaminase activity"/>
    <property type="evidence" value="ECO:0007669"/>
    <property type="project" value="UniProtKB-KW"/>
</dbReference>
<accession>A0ABT9DW20</accession>
<evidence type="ECO:0000256" key="1">
    <source>
        <dbReference type="ARBA" id="ARBA00001933"/>
    </source>
</evidence>